<dbReference type="EMBL" id="NPBS01000087">
    <property type="protein sequence ID" value="PAF24899.1"/>
    <property type="molecule type" value="Genomic_DNA"/>
</dbReference>
<evidence type="ECO:0000313" key="2">
    <source>
        <dbReference type="EMBL" id="PAF24899.1"/>
    </source>
</evidence>
<gene>
    <name evidence="2" type="ORF">CHH61_16155</name>
</gene>
<dbReference type="Proteomes" id="UP000216133">
    <property type="component" value="Unassembled WGS sequence"/>
</dbReference>
<feature type="compositionally biased region" description="Acidic residues" evidence="1">
    <location>
        <begin position="224"/>
        <end position="261"/>
    </location>
</feature>
<evidence type="ECO:0000256" key="1">
    <source>
        <dbReference type="SAM" id="MobiDB-lite"/>
    </source>
</evidence>
<comment type="caution">
    <text evidence="2">The sequence shown here is derived from an EMBL/GenBank/DDBJ whole genome shotgun (WGS) entry which is preliminary data.</text>
</comment>
<reference evidence="2 3" key="1">
    <citation type="submission" date="2017-07" db="EMBL/GenBank/DDBJ databases">
        <title>Isolation and whole genome analysis of endospore-forming bacteria from heroin.</title>
        <authorList>
            <person name="Kalinowski J."/>
            <person name="Ahrens B."/>
            <person name="Al-Dilaimi A."/>
            <person name="Winkler A."/>
            <person name="Wibberg D."/>
            <person name="Schleenbecker U."/>
            <person name="Ruckert C."/>
            <person name="Wolfel R."/>
            <person name="Grass G."/>
        </authorList>
    </citation>
    <scope>NUCLEOTIDE SEQUENCE [LARGE SCALE GENOMIC DNA]</scope>
    <source>
        <strain evidence="2 3">7523-2</strain>
    </source>
</reference>
<protein>
    <submittedName>
        <fullName evidence="2">Uncharacterized protein</fullName>
    </submittedName>
</protein>
<feature type="region of interest" description="Disordered" evidence="1">
    <location>
        <begin position="218"/>
        <end position="261"/>
    </location>
</feature>
<dbReference type="RefSeq" id="WP_095237848.1">
    <property type="nucleotide sequence ID" value="NZ_CP155469.1"/>
</dbReference>
<evidence type="ECO:0000313" key="3">
    <source>
        <dbReference type="Proteomes" id="UP000216133"/>
    </source>
</evidence>
<dbReference type="AlphaFoldDB" id="A0A268RXC1"/>
<name>A0A268RXC1_SHOCL</name>
<sequence length="261" mass="28896">MKQVLFAVGALWCLAGCGQNDGISLTEDDVVQTEGTIVDVEFEGDYQANADAKSVGVSGENGEPAPTITSFDVDANPQMNVLINRRTEIYVKHLNDYLRVDQSFLKPELEVEVYGEPTTSQQPEETKATKIVILTKEYSIKGIVSNVNEEQNTFFVLGEDGHYESGTRFHYDVATEVLELVDEDEYEPLKSQDLESGLVVEVVPRGNVEETIPQEADAARVVVVDEDKEELESLEQEAEEDGYEQTDEQESGSADTGDEDE</sequence>
<proteinExistence type="predicted"/>
<accession>A0A268RXC1</accession>
<organism evidence="2 3">
    <name type="scientific">Shouchella clausii</name>
    <name type="common">Alkalihalobacillus clausii</name>
    <dbReference type="NCBI Taxonomy" id="79880"/>
    <lineage>
        <taxon>Bacteria</taxon>
        <taxon>Bacillati</taxon>
        <taxon>Bacillota</taxon>
        <taxon>Bacilli</taxon>
        <taxon>Bacillales</taxon>
        <taxon>Bacillaceae</taxon>
        <taxon>Shouchella</taxon>
    </lineage>
</organism>